<organism evidence="1 2">
    <name type="scientific">Bauhinia variegata</name>
    <name type="common">Purple orchid tree</name>
    <name type="synonym">Phanera variegata</name>
    <dbReference type="NCBI Taxonomy" id="167791"/>
    <lineage>
        <taxon>Eukaryota</taxon>
        <taxon>Viridiplantae</taxon>
        <taxon>Streptophyta</taxon>
        <taxon>Embryophyta</taxon>
        <taxon>Tracheophyta</taxon>
        <taxon>Spermatophyta</taxon>
        <taxon>Magnoliopsida</taxon>
        <taxon>eudicotyledons</taxon>
        <taxon>Gunneridae</taxon>
        <taxon>Pentapetalae</taxon>
        <taxon>rosids</taxon>
        <taxon>fabids</taxon>
        <taxon>Fabales</taxon>
        <taxon>Fabaceae</taxon>
        <taxon>Cercidoideae</taxon>
        <taxon>Cercideae</taxon>
        <taxon>Bauhiniinae</taxon>
        <taxon>Bauhinia</taxon>
    </lineage>
</organism>
<reference evidence="1 2" key="1">
    <citation type="journal article" date="2022" name="DNA Res.">
        <title>Chromosomal-level genome assembly of the orchid tree Bauhinia variegata (Leguminosae; Cercidoideae) supports the allotetraploid origin hypothesis of Bauhinia.</title>
        <authorList>
            <person name="Zhong Y."/>
            <person name="Chen Y."/>
            <person name="Zheng D."/>
            <person name="Pang J."/>
            <person name="Liu Y."/>
            <person name="Luo S."/>
            <person name="Meng S."/>
            <person name="Qian L."/>
            <person name="Wei D."/>
            <person name="Dai S."/>
            <person name="Zhou R."/>
        </authorList>
    </citation>
    <scope>NUCLEOTIDE SEQUENCE [LARGE SCALE GENOMIC DNA]</scope>
    <source>
        <strain evidence="1">BV-YZ2020</strain>
    </source>
</reference>
<evidence type="ECO:0000313" key="1">
    <source>
        <dbReference type="EMBL" id="KAI4335700.1"/>
    </source>
</evidence>
<comment type="caution">
    <text evidence="1">The sequence shown here is derived from an EMBL/GenBank/DDBJ whole genome shotgun (WGS) entry which is preliminary data.</text>
</comment>
<dbReference type="EMBL" id="CM039431">
    <property type="protein sequence ID" value="KAI4335700.1"/>
    <property type="molecule type" value="Genomic_DNA"/>
</dbReference>
<evidence type="ECO:0000313" key="2">
    <source>
        <dbReference type="Proteomes" id="UP000828941"/>
    </source>
</evidence>
<sequence>MANSMNLAILLLALAAMLQTTLATDHIVGGSIGWHPNGPTFFADWAANQTFRLNDVLVFNFTEFVHDVVVLNKENFDNCSFGKKVETFSTPPVRITLNRTGEFYFACEYTGHCTLGQKLAVNVSAFSPSEPAPAPGSSANSPPGSTGTTAPPPQNAATPLAATFSLLLIAIATAFLFQF</sequence>
<name>A0ACB9NHV6_BAUVA</name>
<gene>
    <name evidence="1" type="ORF">L6164_014323</name>
</gene>
<keyword evidence="2" id="KW-1185">Reference proteome</keyword>
<accession>A0ACB9NHV6</accession>
<dbReference type="Proteomes" id="UP000828941">
    <property type="component" value="Chromosome 6"/>
</dbReference>
<proteinExistence type="predicted"/>
<protein>
    <submittedName>
        <fullName evidence="1">Uncharacterized protein</fullName>
    </submittedName>
</protein>